<dbReference type="EMBL" id="CM042011">
    <property type="protein sequence ID" value="KAI3768477.1"/>
    <property type="molecule type" value="Genomic_DNA"/>
</dbReference>
<dbReference type="Proteomes" id="UP001055811">
    <property type="component" value="Linkage Group LG03"/>
</dbReference>
<proteinExistence type="predicted"/>
<organism evidence="1 2">
    <name type="scientific">Cichorium intybus</name>
    <name type="common">Chicory</name>
    <dbReference type="NCBI Taxonomy" id="13427"/>
    <lineage>
        <taxon>Eukaryota</taxon>
        <taxon>Viridiplantae</taxon>
        <taxon>Streptophyta</taxon>
        <taxon>Embryophyta</taxon>
        <taxon>Tracheophyta</taxon>
        <taxon>Spermatophyta</taxon>
        <taxon>Magnoliopsida</taxon>
        <taxon>eudicotyledons</taxon>
        <taxon>Gunneridae</taxon>
        <taxon>Pentapetalae</taxon>
        <taxon>asterids</taxon>
        <taxon>campanulids</taxon>
        <taxon>Asterales</taxon>
        <taxon>Asteraceae</taxon>
        <taxon>Cichorioideae</taxon>
        <taxon>Cichorieae</taxon>
        <taxon>Cichoriinae</taxon>
        <taxon>Cichorium</taxon>
    </lineage>
</organism>
<comment type="caution">
    <text evidence="1">The sequence shown here is derived from an EMBL/GenBank/DDBJ whole genome shotgun (WGS) entry which is preliminary data.</text>
</comment>
<evidence type="ECO:0000313" key="2">
    <source>
        <dbReference type="Proteomes" id="UP001055811"/>
    </source>
</evidence>
<protein>
    <submittedName>
        <fullName evidence="1">Uncharacterized protein</fullName>
    </submittedName>
</protein>
<accession>A0ACB9FCX1</accession>
<sequence>MLKNNLSSYSSPFDSEDENNNSSVADSLDYLESERSTEMMCTPASAVSFFDESSCRDSVSEGTHVSARKISDAGDSTPGSGDLSNANGSLVSSKQGFGESLNDALPVSFPFRQASSMAV</sequence>
<evidence type="ECO:0000313" key="1">
    <source>
        <dbReference type="EMBL" id="KAI3768477.1"/>
    </source>
</evidence>
<reference evidence="2" key="1">
    <citation type="journal article" date="2022" name="Mol. Ecol. Resour.">
        <title>The genomes of chicory, endive, great burdock and yacon provide insights into Asteraceae palaeo-polyploidization history and plant inulin production.</title>
        <authorList>
            <person name="Fan W."/>
            <person name="Wang S."/>
            <person name="Wang H."/>
            <person name="Wang A."/>
            <person name="Jiang F."/>
            <person name="Liu H."/>
            <person name="Zhao H."/>
            <person name="Xu D."/>
            <person name="Zhang Y."/>
        </authorList>
    </citation>
    <scope>NUCLEOTIDE SEQUENCE [LARGE SCALE GENOMIC DNA]</scope>
    <source>
        <strain evidence="2">cv. Punajuju</strain>
    </source>
</reference>
<gene>
    <name evidence="1" type="ORF">L2E82_19190</name>
</gene>
<reference evidence="1 2" key="2">
    <citation type="journal article" date="2022" name="Mol. Ecol. Resour.">
        <title>The genomes of chicory, endive, great burdock and yacon provide insights into Asteraceae paleo-polyploidization history and plant inulin production.</title>
        <authorList>
            <person name="Fan W."/>
            <person name="Wang S."/>
            <person name="Wang H."/>
            <person name="Wang A."/>
            <person name="Jiang F."/>
            <person name="Liu H."/>
            <person name="Zhao H."/>
            <person name="Xu D."/>
            <person name="Zhang Y."/>
        </authorList>
    </citation>
    <scope>NUCLEOTIDE SEQUENCE [LARGE SCALE GENOMIC DNA]</scope>
    <source>
        <strain evidence="2">cv. Punajuju</strain>
        <tissue evidence="1">Leaves</tissue>
    </source>
</reference>
<keyword evidence="2" id="KW-1185">Reference proteome</keyword>
<name>A0ACB9FCX1_CICIN</name>